<dbReference type="GO" id="GO:0003723">
    <property type="term" value="F:RNA binding"/>
    <property type="evidence" value="ECO:0007669"/>
    <property type="project" value="InterPro"/>
</dbReference>
<dbReference type="KEGG" id="egu:105038698"/>
<feature type="repeat" description="PPR" evidence="2">
    <location>
        <begin position="192"/>
        <end position="226"/>
    </location>
</feature>
<dbReference type="InterPro" id="IPR002885">
    <property type="entry name" value="PPR_rpt"/>
</dbReference>
<dbReference type="InterPro" id="IPR046848">
    <property type="entry name" value="E_motif"/>
</dbReference>
<dbReference type="GO" id="GO:0009451">
    <property type="term" value="P:RNA modification"/>
    <property type="evidence" value="ECO:0007669"/>
    <property type="project" value="InterPro"/>
</dbReference>
<dbReference type="RefSeq" id="XP_010912878.1">
    <property type="nucleotide sequence ID" value="XM_010914576.3"/>
</dbReference>
<feature type="repeat" description="PPR" evidence="2">
    <location>
        <begin position="394"/>
        <end position="428"/>
    </location>
</feature>
<dbReference type="PANTHER" id="PTHR47926">
    <property type="entry name" value="PENTATRICOPEPTIDE REPEAT-CONTAINING PROTEIN"/>
    <property type="match status" value="1"/>
</dbReference>
<dbReference type="FunFam" id="1.25.40.10:FF:000417">
    <property type="entry name" value="Pentatricopeptide repeat-containing protein At4g38010"/>
    <property type="match status" value="1"/>
</dbReference>
<sequence length="622" mass="69892">MEQRLILLLQSPLRSSQLKQINALIVKSHPDLTPLFLGVLLKRSNVGHAQRTFDAIPQPDSYLCNSIITTYSKLSMHKEVLKTFFSVHHKKTQILFHSIPPVLKSCAALAASNEGKQVHSYILIHGFSSNVFIRTALIDFYSKNGDLDSATRVFDEIPVKDPVPINCLISGYSKSGNVLAARRLFDEMTRRTSSSWNSMITCYAHHGNFAEALRLFERMHTENVRPNEITLVTVLSICAKLGDLETGLKVKKLIENNDLRRDLIVQTAVLEMYVKCGAVDEARQEFDRMECRDVVAWSSMIAGYAQNGKSNEALELFERMKAENCKPNEVTLVSVLSACAQSGSVEVGERIGNYVESQGFALGVYVGSALVDMYSKCGNIKRARWIFNRMHQRDVVTWNSMIGGLAFNGFAKDAIELYQMMMEENLKPNDITFVALLTACTHVGLVDQGLKFFHGMKPIHSIAPKIEHCACIVDLLCRSGRLEDAYKFICEMEVEPNAIIWGTLLSACRVHSNVRLAELSIEKLLVLEPENSSNYVLLSSIYANAGRWEEARRVRNLMKSKNVQKLAAYSWIELEGIVHKFLVEDTTHPKSDEIYSIVDGLGLQLKWVGNASNFDLDIRDLS</sequence>
<dbReference type="AlphaFoldDB" id="A0A6I9QPT7"/>
<evidence type="ECO:0000313" key="3">
    <source>
        <dbReference type="Proteomes" id="UP000504607"/>
    </source>
</evidence>
<dbReference type="SUPFAM" id="SSF48452">
    <property type="entry name" value="TPR-like"/>
    <property type="match status" value="2"/>
</dbReference>
<name>A0A6I9QPT7_ELAGV</name>
<dbReference type="InParanoid" id="A0A6I9QPT7"/>
<dbReference type="OrthoDB" id="185373at2759"/>
<dbReference type="PROSITE" id="PS51375">
    <property type="entry name" value="PPR"/>
    <property type="match status" value="5"/>
</dbReference>
<feature type="repeat" description="PPR" evidence="2">
    <location>
        <begin position="531"/>
        <end position="565"/>
    </location>
</feature>
<feature type="repeat" description="PPR" evidence="2">
    <location>
        <begin position="161"/>
        <end position="191"/>
    </location>
</feature>
<dbReference type="Pfam" id="PF13041">
    <property type="entry name" value="PPR_2"/>
    <property type="match status" value="3"/>
</dbReference>
<dbReference type="NCBIfam" id="TIGR00756">
    <property type="entry name" value="PPR"/>
    <property type="match status" value="4"/>
</dbReference>
<reference evidence="4" key="1">
    <citation type="submission" date="2025-08" db="UniProtKB">
        <authorList>
            <consortium name="RefSeq"/>
        </authorList>
    </citation>
    <scope>IDENTIFICATION</scope>
</reference>
<dbReference type="InterPro" id="IPR011990">
    <property type="entry name" value="TPR-like_helical_dom_sf"/>
</dbReference>
<dbReference type="Pfam" id="PF01535">
    <property type="entry name" value="PPR"/>
    <property type="match status" value="3"/>
</dbReference>
<dbReference type="InterPro" id="IPR046960">
    <property type="entry name" value="PPR_At4g14850-like_plant"/>
</dbReference>
<gene>
    <name evidence="4" type="primary">LOC105038698</name>
</gene>
<evidence type="ECO:0000313" key="4">
    <source>
        <dbReference type="RefSeq" id="XP_010912878.1"/>
    </source>
</evidence>
<organism evidence="3 4">
    <name type="scientific">Elaeis guineensis var. tenera</name>
    <name type="common">Oil palm</name>
    <dbReference type="NCBI Taxonomy" id="51953"/>
    <lineage>
        <taxon>Eukaryota</taxon>
        <taxon>Viridiplantae</taxon>
        <taxon>Streptophyta</taxon>
        <taxon>Embryophyta</taxon>
        <taxon>Tracheophyta</taxon>
        <taxon>Spermatophyta</taxon>
        <taxon>Magnoliopsida</taxon>
        <taxon>Liliopsida</taxon>
        <taxon>Arecaceae</taxon>
        <taxon>Arecoideae</taxon>
        <taxon>Cocoseae</taxon>
        <taxon>Elaeidinae</taxon>
        <taxon>Elaeis</taxon>
    </lineage>
</organism>
<dbReference type="GeneID" id="105038698"/>
<dbReference type="FunFam" id="1.25.40.10:FF:000031">
    <property type="entry name" value="Pentatricopeptide repeat-containing protein mitochondrial"/>
    <property type="match status" value="1"/>
</dbReference>
<keyword evidence="1" id="KW-0677">Repeat</keyword>
<keyword evidence="3" id="KW-1185">Reference proteome</keyword>
<dbReference type="Gene3D" id="1.25.40.10">
    <property type="entry name" value="Tetratricopeptide repeat domain"/>
    <property type="match status" value="3"/>
</dbReference>
<protein>
    <submittedName>
        <fullName evidence="4">Pentatricopeptide repeat-containing protein At1g08070, chloroplastic-like</fullName>
    </submittedName>
</protein>
<dbReference type="FunFam" id="1.25.40.10:FF:000366">
    <property type="entry name" value="Pentatricopeptide (PPR) repeat-containing protein"/>
    <property type="match status" value="1"/>
</dbReference>
<evidence type="ECO:0000256" key="1">
    <source>
        <dbReference type="ARBA" id="ARBA00022737"/>
    </source>
</evidence>
<dbReference type="FunFam" id="1.25.40.10:FF:000348">
    <property type="entry name" value="Pentatricopeptide repeat-containing protein chloroplastic"/>
    <property type="match status" value="1"/>
</dbReference>
<proteinExistence type="predicted"/>
<dbReference type="Proteomes" id="UP000504607">
    <property type="component" value="Chromosome 1"/>
</dbReference>
<dbReference type="Pfam" id="PF20431">
    <property type="entry name" value="E_motif"/>
    <property type="match status" value="1"/>
</dbReference>
<feature type="repeat" description="PPR" evidence="2">
    <location>
        <begin position="293"/>
        <end position="327"/>
    </location>
</feature>
<accession>A0A6I9QPT7</accession>
<evidence type="ECO:0000256" key="2">
    <source>
        <dbReference type="PROSITE-ProRule" id="PRU00708"/>
    </source>
</evidence>